<evidence type="ECO:0000313" key="1">
    <source>
        <dbReference type="EMBL" id="RDY21409.1"/>
    </source>
</evidence>
<organism evidence="1 2">
    <name type="scientific">Criibacterium bergeronii</name>
    <dbReference type="NCBI Taxonomy" id="1871336"/>
    <lineage>
        <taxon>Bacteria</taxon>
        <taxon>Bacillati</taxon>
        <taxon>Bacillota</taxon>
        <taxon>Clostridia</taxon>
        <taxon>Peptostreptococcales</taxon>
        <taxon>Filifactoraceae</taxon>
        <taxon>Criibacterium</taxon>
    </lineage>
</organism>
<dbReference type="STRING" id="1871336.BBG48_06630"/>
<keyword evidence="2" id="KW-1185">Reference proteome</keyword>
<name>A0A1C0AG78_9FIRM</name>
<comment type="caution">
    <text evidence="1">The sequence shown here is derived from an EMBL/GenBank/DDBJ whole genome shotgun (WGS) entry which is preliminary data.</text>
</comment>
<evidence type="ECO:0000313" key="2">
    <source>
        <dbReference type="Proteomes" id="UP000093352"/>
    </source>
</evidence>
<sequence length="157" mass="17850">MKFQKFVKSIGSDGIIYVRKNDERWLASGTAFMKIPDNIKSITAKEILSMPDYVESVINYDSFTDPCELHKAIMPTPTGAIRDCIRIYATENALNTIAICNNDYSLIEKKDQVEMYVRIDATTEGKALVIKKPKTLEEEAITIGVIFPTRYDEQEDK</sequence>
<dbReference type="EMBL" id="MBEW02000007">
    <property type="protein sequence ID" value="RDY21409.1"/>
    <property type="molecule type" value="Genomic_DNA"/>
</dbReference>
<accession>A0A1C0AG78</accession>
<gene>
    <name evidence="1" type="ORF">BBG48_004635</name>
</gene>
<dbReference type="AlphaFoldDB" id="A0A1C0AG78"/>
<dbReference type="RefSeq" id="WP_068913650.1">
    <property type="nucleotide sequence ID" value="NZ_MBEW02000007.1"/>
</dbReference>
<dbReference type="Proteomes" id="UP000093352">
    <property type="component" value="Unassembled WGS sequence"/>
</dbReference>
<proteinExistence type="predicted"/>
<reference evidence="1 2" key="1">
    <citation type="journal article" date="2016" name="Genome Announc.">
        <title>Draft Genome Sequence of Criibacterium bergeronii gen. nov., sp. nov., Strain CCRI-22567T, Isolated from a Vaginal Sample from a Woman with Bacterial Vaginosis.</title>
        <authorList>
            <person name="Maheux A.F."/>
            <person name="Berube E."/>
            <person name="Boudreau D.K."/>
            <person name="Raymond F."/>
            <person name="Corbeil J."/>
            <person name="Roy P.H."/>
            <person name="Boissinot M."/>
            <person name="Omar R.F."/>
        </authorList>
    </citation>
    <scope>NUCLEOTIDE SEQUENCE [LARGE SCALE GENOMIC DNA]</scope>
    <source>
        <strain evidence="1 2">CCRI-22567</strain>
    </source>
</reference>
<protein>
    <submittedName>
        <fullName evidence="1">Uncharacterized protein</fullName>
    </submittedName>
</protein>